<proteinExistence type="predicted"/>
<evidence type="ECO:0000313" key="2">
    <source>
        <dbReference type="Proteomes" id="UP000799118"/>
    </source>
</evidence>
<reference evidence="1" key="1">
    <citation type="journal article" date="2019" name="Environ. Microbiol.">
        <title>Fungal ecological strategies reflected in gene transcription - a case study of two litter decomposers.</title>
        <authorList>
            <person name="Barbi F."/>
            <person name="Kohler A."/>
            <person name="Barry K."/>
            <person name="Baskaran P."/>
            <person name="Daum C."/>
            <person name="Fauchery L."/>
            <person name="Ihrmark K."/>
            <person name="Kuo A."/>
            <person name="LaButti K."/>
            <person name="Lipzen A."/>
            <person name="Morin E."/>
            <person name="Grigoriev I.V."/>
            <person name="Henrissat B."/>
            <person name="Lindahl B."/>
            <person name="Martin F."/>
        </authorList>
    </citation>
    <scope>NUCLEOTIDE SEQUENCE</scope>
    <source>
        <strain evidence="1">JB14</strain>
    </source>
</reference>
<gene>
    <name evidence="1" type="ORF">BT96DRAFT_761635</name>
</gene>
<feature type="non-terminal residue" evidence="1">
    <location>
        <position position="61"/>
    </location>
</feature>
<dbReference type="Proteomes" id="UP000799118">
    <property type="component" value="Unassembled WGS sequence"/>
</dbReference>
<name>A0A6A4I420_9AGAR</name>
<dbReference type="AlphaFoldDB" id="A0A6A4I420"/>
<evidence type="ECO:0000313" key="1">
    <source>
        <dbReference type="EMBL" id="KAE9404168.1"/>
    </source>
</evidence>
<dbReference type="OrthoDB" id="412006at2759"/>
<dbReference type="EMBL" id="ML769419">
    <property type="protein sequence ID" value="KAE9404168.1"/>
    <property type="molecule type" value="Genomic_DNA"/>
</dbReference>
<organism evidence="1 2">
    <name type="scientific">Gymnopus androsaceus JB14</name>
    <dbReference type="NCBI Taxonomy" id="1447944"/>
    <lineage>
        <taxon>Eukaryota</taxon>
        <taxon>Fungi</taxon>
        <taxon>Dikarya</taxon>
        <taxon>Basidiomycota</taxon>
        <taxon>Agaricomycotina</taxon>
        <taxon>Agaricomycetes</taxon>
        <taxon>Agaricomycetidae</taxon>
        <taxon>Agaricales</taxon>
        <taxon>Marasmiineae</taxon>
        <taxon>Omphalotaceae</taxon>
        <taxon>Gymnopus</taxon>
    </lineage>
</organism>
<protein>
    <submittedName>
        <fullName evidence="1">Uncharacterized protein</fullName>
    </submittedName>
</protein>
<feature type="non-terminal residue" evidence="1">
    <location>
        <position position="1"/>
    </location>
</feature>
<sequence length="61" mass="6932">IPNNLFKACLSLLIPRLGPIYQAMYNLRIHPENWALNDTIILKKLGQANYRQPSAMQPVAV</sequence>
<keyword evidence="2" id="KW-1185">Reference proteome</keyword>
<accession>A0A6A4I420</accession>